<name>A0A2T0KHH8_9ACTN</name>
<dbReference type="Proteomes" id="UP000239415">
    <property type="component" value="Unassembled WGS sequence"/>
</dbReference>
<reference evidence="2 3" key="1">
    <citation type="submission" date="2018-03" db="EMBL/GenBank/DDBJ databases">
        <title>Genomic Encyclopedia of Archaeal and Bacterial Type Strains, Phase II (KMG-II): from individual species to whole genera.</title>
        <authorList>
            <person name="Goeker M."/>
        </authorList>
    </citation>
    <scope>NUCLEOTIDE SEQUENCE [LARGE SCALE GENOMIC DNA]</scope>
    <source>
        <strain evidence="2 3">DSM 43146</strain>
    </source>
</reference>
<feature type="domain" description="TadE-like" evidence="1">
    <location>
        <begin position="1"/>
        <end position="37"/>
    </location>
</feature>
<dbReference type="Pfam" id="PF07811">
    <property type="entry name" value="TadE"/>
    <property type="match status" value="1"/>
</dbReference>
<protein>
    <submittedName>
        <fullName evidence="2">TadE-like protein</fullName>
    </submittedName>
</protein>
<accession>A0A2T0KHH8</accession>
<sequence length="118" mass="12174">MALVLPLLLLILTGIVDMGRLLHQQIQLTQAAREGARLGALNGTADQVRAKVTAVAGARVTLTYPTGGVAVCAAASQLGNDSTVRVQHTFQPATPLLAWISRSSPITVSAKGVMSCVG</sequence>
<evidence type="ECO:0000313" key="3">
    <source>
        <dbReference type="Proteomes" id="UP000239415"/>
    </source>
</evidence>
<dbReference type="OrthoDB" id="5190946at2"/>
<dbReference type="InterPro" id="IPR012495">
    <property type="entry name" value="TadE-like_dom"/>
</dbReference>
<gene>
    <name evidence="2" type="ORF">CLV67_104413</name>
</gene>
<organism evidence="2 3">
    <name type="scientific">Actinoplanes italicus</name>
    <dbReference type="NCBI Taxonomy" id="113567"/>
    <lineage>
        <taxon>Bacteria</taxon>
        <taxon>Bacillati</taxon>
        <taxon>Actinomycetota</taxon>
        <taxon>Actinomycetes</taxon>
        <taxon>Micromonosporales</taxon>
        <taxon>Micromonosporaceae</taxon>
        <taxon>Actinoplanes</taxon>
    </lineage>
</organism>
<dbReference type="EMBL" id="PVMZ01000004">
    <property type="protein sequence ID" value="PRX22885.1"/>
    <property type="molecule type" value="Genomic_DNA"/>
</dbReference>
<dbReference type="AlphaFoldDB" id="A0A2T0KHH8"/>
<proteinExistence type="predicted"/>
<comment type="caution">
    <text evidence="2">The sequence shown here is derived from an EMBL/GenBank/DDBJ whole genome shotgun (WGS) entry which is preliminary data.</text>
</comment>
<evidence type="ECO:0000259" key="1">
    <source>
        <dbReference type="Pfam" id="PF07811"/>
    </source>
</evidence>
<keyword evidence="3" id="KW-1185">Reference proteome</keyword>
<evidence type="ECO:0000313" key="2">
    <source>
        <dbReference type="EMBL" id="PRX22885.1"/>
    </source>
</evidence>